<evidence type="ECO:0000313" key="2">
    <source>
        <dbReference type="EMBL" id="ALG06749.1"/>
    </source>
</evidence>
<dbReference type="STRING" id="860235.AOZ06_07240"/>
<dbReference type="RefSeq" id="WP_054288721.1">
    <property type="nucleotide sequence ID" value="NZ_CP012752.1"/>
</dbReference>
<accession>A0A0N9HTV2</accession>
<name>A0A0N9HTV2_9PSEU</name>
<proteinExistence type="predicted"/>
<dbReference type="Proteomes" id="UP000063699">
    <property type="component" value="Chromosome"/>
</dbReference>
<dbReference type="PANTHER" id="PTHR36974">
    <property type="entry name" value="MEMBRANE PROTEIN-RELATED"/>
    <property type="match status" value="1"/>
</dbReference>
<feature type="transmembrane region" description="Helical" evidence="1">
    <location>
        <begin position="7"/>
        <end position="24"/>
    </location>
</feature>
<keyword evidence="1" id="KW-0472">Membrane</keyword>
<evidence type="ECO:0000313" key="3">
    <source>
        <dbReference type="Proteomes" id="UP000063699"/>
    </source>
</evidence>
<dbReference type="PANTHER" id="PTHR36974:SF1">
    <property type="entry name" value="DOXX FAMILY MEMBRANE PROTEIN"/>
    <property type="match status" value="1"/>
</dbReference>
<organism evidence="2 3">
    <name type="scientific">Kibdelosporangium phytohabitans</name>
    <dbReference type="NCBI Taxonomy" id="860235"/>
    <lineage>
        <taxon>Bacteria</taxon>
        <taxon>Bacillati</taxon>
        <taxon>Actinomycetota</taxon>
        <taxon>Actinomycetes</taxon>
        <taxon>Pseudonocardiales</taxon>
        <taxon>Pseudonocardiaceae</taxon>
        <taxon>Kibdelosporangium</taxon>
    </lineage>
</organism>
<dbReference type="AlphaFoldDB" id="A0A0N9HTV2"/>
<dbReference type="EMBL" id="CP012752">
    <property type="protein sequence ID" value="ALG06749.1"/>
    <property type="molecule type" value="Genomic_DNA"/>
</dbReference>
<evidence type="ECO:0000256" key="1">
    <source>
        <dbReference type="SAM" id="Phobius"/>
    </source>
</evidence>
<feature type="transmembrane region" description="Helical" evidence="1">
    <location>
        <begin position="66"/>
        <end position="87"/>
    </location>
</feature>
<gene>
    <name evidence="2" type="ORF">AOZ06_07240</name>
</gene>
<dbReference type="KEGG" id="kphy:AOZ06_07240"/>
<sequence length="120" mass="13155">MTESRRAILLAVLLGGMGTLHFLVPKPFDRLIPRQLPGNARTWTYASGAGELGTALLVAVPRTRRFGALLAALLFVAVFPGNVKMALDAKTTPSKVAAYARLPFQWPLVKWALRVSDRRN</sequence>
<protein>
    <recommendedName>
        <fullName evidence="4">DoxX family protein</fullName>
    </recommendedName>
</protein>
<evidence type="ECO:0008006" key="4">
    <source>
        <dbReference type="Google" id="ProtNLM"/>
    </source>
</evidence>
<keyword evidence="1" id="KW-0812">Transmembrane</keyword>
<reference evidence="2 3" key="1">
    <citation type="submission" date="2015-07" db="EMBL/GenBank/DDBJ databases">
        <title>Genome sequencing of Kibdelosporangium phytohabitans.</title>
        <authorList>
            <person name="Qin S."/>
            <person name="Xing K."/>
        </authorList>
    </citation>
    <scope>NUCLEOTIDE SEQUENCE [LARGE SCALE GENOMIC DNA]</scope>
    <source>
        <strain evidence="2 3">KLBMP1111</strain>
    </source>
</reference>
<dbReference type="OrthoDB" id="3267646at2"/>
<keyword evidence="3" id="KW-1185">Reference proteome</keyword>
<keyword evidence="1" id="KW-1133">Transmembrane helix</keyword>